<sequence>MLKLAQTNQPTDRAKTICFNLWQNFIGTNVLTLTTAPPPPPRRPSIVRTNVLIKFHKDWIINVTSSVLTRF</sequence>
<evidence type="ECO:0000313" key="1">
    <source>
        <dbReference type="EMBL" id="KAH3749271.1"/>
    </source>
</evidence>
<dbReference type="EMBL" id="JAIWYP010000010">
    <property type="protein sequence ID" value="KAH3749271.1"/>
    <property type="molecule type" value="Genomic_DNA"/>
</dbReference>
<proteinExistence type="predicted"/>
<gene>
    <name evidence="1" type="ORF">DPMN_183765</name>
</gene>
<feature type="non-terminal residue" evidence="1">
    <location>
        <position position="71"/>
    </location>
</feature>
<name>A0A9D4DHM2_DREPO</name>
<dbReference type="Proteomes" id="UP000828390">
    <property type="component" value="Unassembled WGS sequence"/>
</dbReference>
<reference evidence="1" key="2">
    <citation type="submission" date="2020-11" db="EMBL/GenBank/DDBJ databases">
        <authorList>
            <person name="McCartney M.A."/>
            <person name="Auch B."/>
            <person name="Kono T."/>
            <person name="Mallez S."/>
            <person name="Becker A."/>
            <person name="Gohl D.M."/>
            <person name="Silverstein K.A.T."/>
            <person name="Koren S."/>
            <person name="Bechman K.B."/>
            <person name="Herman A."/>
            <person name="Abrahante J.E."/>
            <person name="Garbe J."/>
        </authorList>
    </citation>
    <scope>NUCLEOTIDE SEQUENCE</scope>
    <source>
        <strain evidence="1">Duluth1</strain>
        <tissue evidence="1">Whole animal</tissue>
    </source>
</reference>
<dbReference type="AlphaFoldDB" id="A0A9D4DHM2"/>
<accession>A0A9D4DHM2</accession>
<organism evidence="1 2">
    <name type="scientific">Dreissena polymorpha</name>
    <name type="common">Zebra mussel</name>
    <name type="synonym">Mytilus polymorpha</name>
    <dbReference type="NCBI Taxonomy" id="45954"/>
    <lineage>
        <taxon>Eukaryota</taxon>
        <taxon>Metazoa</taxon>
        <taxon>Spiralia</taxon>
        <taxon>Lophotrochozoa</taxon>
        <taxon>Mollusca</taxon>
        <taxon>Bivalvia</taxon>
        <taxon>Autobranchia</taxon>
        <taxon>Heteroconchia</taxon>
        <taxon>Euheterodonta</taxon>
        <taxon>Imparidentia</taxon>
        <taxon>Neoheterodontei</taxon>
        <taxon>Myida</taxon>
        <taxon>Dreissenoidea</taxon>
        <taxon>Dreissenidae</taxon>
        <taxon>Dreissena</taxon>
    </lineage>
</organism>
<evidence type="ECO:0000313" key="2">
    <source>
        <dbReference type="Proteomes" id="UP000828390"/>
    </source>
</evidence>
<comment type="caution">
    <text evidence="1">The sequence shown here is derived from an EMBL/GenBank/DDBJ whole genome shotgun (WGS) entry which is preliminary data.</text>
</comment>
<protein>
    <submittedName>
        <fullName evidence="1">Uncharacterized protein</fullName>
    </submittedName>
</protein>
<keyword evidence="2" id="KW-1185">Reference proteome</keyword>
<reference evidence="1" key="1">
    <citation type="journal article" date="2019" name="bioRxiv">
        <title>The Genome of the Zebra Mussel, Dreissena polymorpha: A Resource for Invasive Species Research.</title>
        <authorList>
            <person name="McCartney M.A."/>
            <person name="Auch B."/>
            <person name="Kono T."/>
            <person name="Mallez S."/>
            <person name="Zhang Y."/>
            <person name="Obille A."/>
            <person name="Becker A."/>
            <person name="Abrahante J.E."/>
            <person name="Garbe J."/>
            <person name="Badalamenti J.P."/>
            <person name="Herman A."/>
            <person name="Mangelson H."/>
            <person name="Liachko I."/>
            <person name="Sullivan S."/>
            <person name="Sone E.D."/>
            <person name="Koren S."/>
            <person name="Silverstein K.A.T."/>
            <person name="Beckman K.B."/>
            <person name="Gohl D.M."/>
        </authorList>
    </citation>
    <scope>NUCLEOTIDE SEQUENCE</scope>
    <source>
        <strain evidence="1">Duluth1</strain>
        <tissue evidence="1">Whole animal</tissue>
    </source>
</reference>